<comment type="similarity">
    <text evidence="2">Belongs to the SMN family.</text>
</comment>
<feature type="domain" description="Survival Motor Neuron Gemin2-binding" evidence="7">
    <location>
        <begin position="10"/>
        <end position="33"/>
    </location>
</feature>
<dbReference type="CDD" id="cd22851">
    <property type="entry name" value="SMN_N"/>
    <property type="match status" value="1"/>
</dbReference>
<evidence type="ECO:0000256" key="6">
    <source>
        <dbReference type="SAM" id="MobiDB-lite"/>
    </source>
</evidence>
<dbReference type="Pfam" id="PF20635">
    <property type="entry name" value="SMN_YG-box"/>
    <property type="match status" value="1"/>
</dbReference>
<dbReference type="InterPro" id="IPR040424">
    <property type="entry name" value="Smn1"/>
</dbReference>
<keyword evidence="3" id="KW-0507">mRNA processing</keyword>
<protein>
    <recommendedName>
        <fullName evidence="7">Survival Motor Neuron Gemin2-binding domain-containing protein</fullName>
    </recommendedName>
</protein>
<dbReference type="InterPro" id="IPR049481">
    <property type="entry name" value="SMN_G2-BD"/>
</dbReference>
<evidence type="ECO:0000256" key="3">
    <source>
        <dbReference type="ARBA" id="ARBA00022664"/>
    </source>
</evidence>
<dbReference type="GO" id="GO:0005634">
    <property type="term" value="C:nucleus"/>
    <property type="evidence" value="ECO:0007669"/>
    <property type="project" value="UniProtKB-SubCell"/>
</dbReference>
<evidence type="ECO:0000256" key="2">
    <source>
        <dbReference type="ARBA" id="ARBA00005371"/>
    </source>
</evidence>
<name>A0AAV9HC79_9PEZI</name>
<dbReference type="AlphaFoldDB" id="A0AAV9HC79"/>
<dbReference type="GO" id="GO:0008380">
    <property type="term" value="P:RNA splicing"/>
    <property type="evidence" value="ECO:0007669"/>
    <property type="project" value="UniProtKB-KW"/>
</dbReference>
<dbReference type="Pfam" id="PF20636">
    <property type="entry name" value="SMN_G2-BD"/>
    <property type="match status" value="1"/>
</dbReference>
<feature type="region of interest" description="Disordered" evidence="6">
    <location>
        <begin position="56"/>
        <end position="133"/>
    </location>
</feature>
<proteinExistence type="inferred from homology"/>
<comment type="caution">
    <text evidence="8">The sequence shown here is derived from an EMBL/GenBank/DDBJ whole genome shotgun (WGS) entry which is preliminary data.</text>
</comment>
<dbReference type="Proteomes" id="UP001321749">
    <property type="component" value="Unassembled WGS sequence"/>
</dbReference>
<dbReference type="EMBL" id="MU865111">
    <property type="protein sequence ID" value="KAK4457501.1"/>
    <property type="molecule type" value="Genomic_DNA"/>
</dbReference>
<keyword evidence="9" id="KW-1185">Reference proteome</keyword>
<keyword evidence="5" id="KW-0539">Nucleus</keyword>
<keyword evidence="4" id="KW-0508">mRNA splicing</keyword>
<gene>
    <name evidence="8" type="ORF">QBC42DRAFT_309322</name>
</gene>
<feature type="compositionally biased region" description="Acidic residues" evidence="6">
    <location>
        <begin position="72"/>
        <end position="88"/>
    </location>
</feature>
<dbReference type="PANTHER" id="PTHR39267:SF1">
    <property type="entry name" value="SURVIVAL MOTOR NEURON PROTEIN"/>
    <property type="match status" value="1"/>
</dbReference>
<dbReference type="PANTHER" id="PTHR39267">
    <property type="entry name" value="SURVIVAL MOTOR NEURON-LIKE PROTEIN 1"/>
    <property type="match status" value="1"/>
</dbReference>
<dbReference type="GO" id="GO:0006397">
    <property type="term" value="P:mRNA processing"/>
    <property type="evidence" value="ECO:0007669"/>
    <property type="project" value="UniProtKB-KW"/>
</dbReference>
<evidence type="ECO:0000313" key="8">
    <source>
        <dbReference type="EMBL" id="KAK4457501.1"/>
    </source>
</evidence>
<reference evidence="8" key="1">
    <citation type="journal article" date="2023" name="Mol. Phylogenet. Evol.">
        <title>Genome-scale phylogeny and comparative genomics of the fungal order Sordariales.</title>
        <authorList>
            <person name="Hensen N."/>
            <person name="Bonometti L."/>
            <person name="Westerberg I."/>
            <person name="Brannstrom I.O."/>
            <person name="Guillou S."/>
            <person name="Cros-Aarteil S."/>
            <person name="Calhoun S."/>
            <person name="Haridas S."/>
            <person name="Kuo A."/>
            <person name="Mondo S."/>
            <person name="Pangilinan J."/>
            <person name="Riley R."/>
            <person name="LaButti K."/>
            <person name="Andreopoulos B."/>
            <person name="Lipzen A."/>
            <person name="Chen C."/>
            <person name="Yan M."/>
            <person name="Daum C."/>
            <person name="Ng V."/>
            <person name="Clum A."/>
            <person name="Steindorff A."/>
            <person name="Ohm R.A."/>
            <person name="Martin F."/>
            <person name="Silar P."/>
            <person name="Natvig D.O."/>
            <person name="Lalanne C."/>
            <person name="Gautier V."/>
            <person name="Ament-Velasquez S.L."/>
            <person name="Kruys A."/>
            <person name="Hutchinson M.I."/>
            <person name="Powell A.J."/>
            <person name="Barry K."/>
            <person name="Miller A.N."/>
            <person name="Grigoriev I.V."/>
            <person name="Debuchy R."/>
            <person name="Gladieux P."/>
            <person name="Hiltunen Thoren M."/>
            <person name="Johannesson H."/>
        </authorList>
    </citation>
    <scope>NUCLEOTIDE SEQUENCE</scope>
    <source>
        <strain evidence="8">PSN324</strain>
    </source>
</reference>
<accession>A0AAV9HC79</accession>
<dbReference type="InterPro" id="IPR047313">
    <property type="entry name" value="SMN_C"/>
</dbReference>
<sequence>MDSERNLTHEEIWDDSALVDSWNQALEEYQKYHSIHAKGGTADDILAAQEENKIALDAKQETNGGGKPIKDQDDEDESVPMDEDESDETSNPTISVNKQSAAAKKAQLEDGSLRDGGPATIGHGPGPGPQVLLGSIQDEELKKLLMSWYYAGYYTGLYEGKQQGLQQAEKSS</sequence>
<reference evidence="8" key="2">
    <citation type="submission" date="2023-06" db="EMBL/GenBank/DDBJ databases">
        <authorList>
            <consortium name="Lawrence Berkeley National Laboratory"/>
            <person name="Mondo S.J."/>
            <person name="Hensen N."/>
            <person name="Bonometti L."/>
            <person name="Westerberg I."/>
            <person name="Brannstrom I.O."/>
            <person name="Guillou S."/>
            <person name="Cros-Aarteil S."/>
            <person name="Calhoun S."/>
            <person name="Haridas S."/>
            <person name="Kuo A."/>
            <person name="Pangilinan J."/>
            <person name="Riley R."/>
            <person name="Labutti K."/>
            <person name="Andreopoulos B."/>
            <person name="Lipzen A."/>
            <person name="Chen C."/>
            <person name="Yanf M."/>
            <person name="Daum C."/>
            <person name="Ng V."/>
            <person name="Clum A."/>
            <person name="Steindorff A."/>
            <person name="Ohm R."/>
            <person name="Martin F."/>
            <person name="Silar P."/>
            <person name="Natvig D."/>
            <person name="Lalanne C."/>
            <person name="Gautier V."/>
            <person name="Ament-Velasquez S.L."/>
            <person name="Kruys A."/>
            <person name="Hutchinson M.I."/>
            <person name="Powell A.J."/>
            <person name="Barry K."/>
            <person name="Miller A.N."/>
            <person name="Grigoriev I.V."/>
            <person name="Debuchy R."/>
            <person name="Gladieux P."/>
            <person name="Thoren M.H."/>
            <person name="Johannesson H."/>
        </authorList>
    </citation>
    <scope>NUCLEOTIDE SEQUENCE</scope>
    <source>
        <strain evidence="8">PSN324</strain>
    </source>
</reference>
<feature type="compositionally biased region" description="Polar residues" evidence="6">
    <location>
        <begin position="89"/>
        <end position="100"/>
    </location>
</feature>
<evidence type="ECO:0000256" key="1">
    <source>
        <dbReference type="ARBA" id="ARBA00004123"/>
    </source>
</evidence>
<evidence type="ECO:0000256" key="5">
    <source>
        <dbReference type="ARBA" id="ARBA00023242"/>
    </source>
</evidence>
<dbReference type="CDD" id="cd22852">
    <property type="entry name" value="SMN_C"/>
    <property type="match status" value="1"/>
</dbReference>
<evidence type="ECO:0000313" key="9">
    <source>
        <dbReference type="Proteomes" id="UP001321749"/>
    </source>
</evidence>
<comment type="subcellular location">
    <subcellularLocation>
        <location evidence="1">Nucleus</location>
    </subcellularLocation>
</comment>
<evidence type="ECO:0000259" key="7">
    <source>
        <dbReference type="Pfam" id="PF20636"/>
    </source>
</evidence>
<evidence type="ECO:0000256" key="4">
    <source>
        <dbReference type="ARBA" id="ARBA00023187"/>
    </source>
</evidence>
<organism evidence="8 9">
    <name type="scientific">Cladorrhinum samala</name>
    <dbReference type="NCBI Taxonomy" id="585594"/>
    <lineage>
        <taxon>Eukaryota</taxon>
        <taxon>Fungi</taxon>
        <taxon>Dikarya</taxon>
        <taxon>Ascomycota</taxon>
        <taxon>Pezizomycotina</taxon>
        <taxon>Sordariomycetes</taxon>
        <taxon>Sordariomycetidae</taxon>
        <taxon>Sordariales</taxon>
        <taxon>Podosporaceae</taxon>
        <taxon>Cladorrhinum</taxon>
    </lineage>
</organism>